<sequence length="412" mass="42835">MSPAAVITGLGVVAPSGIGVESFWPAIRDGRRSLGPLTRFEPNPYPVVVAGEVHGFEQSEWVDGPIAVQTDRFTHFALAAAKMALREADLDPVDVPPFGFGVITASYSGGVEFGQREIERLWRNGPEHVGPYQSIAWFYAACTGQISIGNGLRGPSGVLVADEAGGLDALAGARSELRRGATAMLVGGTEAPFCPYAICCQLGHGLLSPGDDSTTAYLPFTSRAAGFAPGEGGAMLVVENADAARERGARARAVVAGYGATFTGPQRYDRSAEGLERAARSAVAEAGVDLAEVDVVFLDALGDGRADLAEFEALRSLFGGRLDQIPVTAPKTGYGRCYAGTAALDVVAAVLALDHGAIPPTPNVDECRFDLDLVTGPAREGAIHTALVLSRGLYGGNSAVVLRRPEPNEGGN</sequence>
<dbReference type="InterPro" id="IPR020841">
    <property type="entry name" value="PKS_Beta-ketoAc_synthase_dom"/>
</dbReference>
<dbReference type="InterPro" id="IPR014031">
    <property type="entry name" value="Ketoacyl_synth_C"/>
</dbReference>
<feature type="domain" description="Ketosynthase family 3 (KS3)" evidence="5">
    <location>
        <begin position="2"/>
        <end position="404"/>
    </location>
</feature>
<evidence type="ECO:0000259" key="5">
    <source>
        <dbReference type="PROSITE" id="PS52004"/>
    </source>
</evidence>
<dbReference type="AlphaFoldDB" id="A0A9X2VHP2"/>
<dbReference type="Gene3D" id="3.40.47.10">
    <property type="match status" value="2"/>
</dbReference>
<evidence type="ECO:0000256" key="2">
    <source>
        <dbReference type="ARBA" id="ARBA00022679"/>
    </source>
</evidence>
<dbReference type="GO" id="GO:0006633">
    <property type="term" value="P:fatty acid biosynthetic process"/>
    <property type="evidence" value="ECO:0007669"/>
    <property type="project" value="TreeGrafter"/>
</dbReference>
<dbReference type="InterPro" id="IPR016039">
    <property type="entry name" value="Thiolase-like"/>
</dbReference>
<keyword evidence="3" id="KW-0012">Acyltransferase</keyword>
<dbReference type="InterPro" id="IPR014030">
    <property type="entry name" value="Ketoacyl_synth_N"/>
</dbReference>
<dbReference type="RefSeq" id="WP_259622443.1">
    <property type="nucleotide sequence ID" value="NZ_JANYMP010000003.1"/>
</dbReference>
<protein>
    <submittedName>
        <fullName evidence="6">Ketosynthase chain-length factor</fullName>
    </submittedName>
</protein>
<dbReference type="Pfam" id="PF02801">
    <property type="entry name" value="Ketoacyl-synt_C"/>
    <property type="match status" value="1"/>
</dbReference>
<dbReference type="SMART" id="SM00825">
    <property type="entry name" value="PKS_KS"/>
    <property type="match status" value="1"/>
</dbReference>
<dbReference type="PROSITE" id="PS52004">
    <property type="entry name" value="KS3_2"/>
    <property type="match status" value="1"/>
</dbReference>
<comment type="similarity">
    <text evidence="1 4">Belongs to the thiolase-like superfamily. Beta-ketoacyl-ACP synthases family.</text>
</comment>
<evidence type="ECO:0000256" key="3">
    <source>
        <dbReference type="ARBA" id="ARBA00023315"/>
    </source>
</evidence>
<comment type="caution">
    <text evidence="6">The sequence shown here is derived from an EMBL/GenBank/DDBJ whole genome shotgun (WGS) entry which is preliminary data.</text>
</comment>
<keyword evidence="7" id="KW-1185">Reference proteome</keyword>
<organism evidence="6 7">
    <name type="scientific">Umezawaea endophytica</name>
    <dbReference type="NCBI Taxonomy" id="1654476"/>
    <lineage>
        <taxon>Bacteria</taxon>
        <taxon>Bacillati</taxon>
        <taxon>Actinomycetota</taxon>
        <taxon>Actinomycetes</taxon>
        <taxon>Pseudonocardiales</taxon>
        <taxon>Pseudonocardiaceae</taxon>
        <taxon>Umezawaea</taxon>
    </lineage>
</organism>
<evidence type="ECO:0000313" key="6">
    <source>
        <dbReference type="EMBL" id="MCS7476930.1"/>
    </source>
</evidence>
<name>A0A9X2VHP2_9PSEU</name>
<gene>
    <name evidence="6" type="ORF">NZH93_08685</name>
</gene>
<evidence type="ECO:0000256" key="4">
    <source>
        <dbReference type="RuleBase" id="RU003694"/>
    </source>
</evidence>
<dbReference type="InterPro" id="IPR000794">
    <property type="entry name" value="Beta-ketoacyl_synthase"/>
</dbReference>
<dbReference type="PANTHER" id="PTHR11712">
    <property type="entry name" value="POLYKETIDE SYNTHASE-RELATED"/>
    <property type="match status" value="1"/>
</dbReference>
<dbReference type="SUPFAM" id="SSF53901">
    <property type="entry name" value="Thiolase-like"/>
    <property type="match status" value="2"/>
</dbReference>
<dbReference type="PANTHER" id="PTHR11712:SF322">
    <property type="entry name" value="POLYKETIDE BETA-KETOACYL SYNTHASE 2-RELATED"/>
    <property type="match status" value="1"/>
</dbReference>
<dbReference type="Proteomes" id="UP001141259">
    <property type="component" value="Unassembled WGS sequence"/>
</dbReference>
<dbReference type="GO" id="GO:0004315">
    <property type="term" value="F:3-oxoacyl-[acyl-carrier-protein] synthase activity"/>
    <property type="evidence" value="ECO:0007669"/>
    <property type="project" value="TreeGrafter"/>
</dbReference>
<keyword evidence="2 4" id="KW-0808">Transferase</keyword>
<evidence type="ECO:0000256" key="1">
    <source>
        <dbReference type="ARBA" id="ARBA00008467"/>
    </source>
</evidence>
<proteinExistence type="inferred from homology"/>
<evidence type="ECO:0000313" key="7">
    <source>
        <dbReference type="Proteomes" id="UP001141259"/>
    </source>
</evidence>
<dbReference type="Pfam" id="PF00109">
    <property type="entry name" value="ketoacyl-synt"/>
    <property type="match status" value="1"/>
</dbReference>
<dbReference type="EMBL" id="JANYMP010000003">
    <property type="protein sequence ID" value="MCS7476930.1"/>
    <property type="molecule type" value="Genomic_DNA"/>
</dbReference>
<reference evidence="6" key="1">
    <citation type="submission" date="2022-08" db="EMBL/GenBank/DDBJ databases">
        <authorList>
            <person name="Tistechok S."/>
            <person name="Samborskyy M."/>
            <person name="Roman I."/>
        </authorList>
    </citation>
    <scope>NUCLEOTIDE SEQUENCE</scope>
    <source>
        <strain evidence="6">DSM 103496</strain>
    </source>
</reference>
<accession>A0A9X2VHP2</accession>